<dbReference type="CDD" id="cd06558">
    <property type="entry name" value="crotonase-like"/>
    <property type="match status" value="1"/>
</dbReference>
<dbReference type="Gene3D" id="3.90.226.10">
    <property type="entry name" value="2-enoyl-CoA Hydratase, Chain A, domain 1"/>
    <property type="match status" value="1"/>
</dbReference>
<dbReference type="InterPro" id="IPR001753">
    <property type="entry name" value="Enoyl-CoA_hydra/iso"/>
</dbReference>
<dbReference type="Pfam" id="PF00378">
    <property type="entry name" value="ECH_1"/>
    <property type="match status" value="1"/>
</dbReference>
<dbReference type="GO" id="GO:0003824">
    <property type="term" value="F:catalytic activity"/>
    <property type="evidence" value="ECO:0007669"/>
    <property type="project" value="UniProtKB-ARBA"/>
</dbReference>
<dbReference type="HOGENOM" id="CLU_009834_7_3_7"/>
<sequence>MAMVETEKHGQVMVIRMNRPDRLNALGSELRQGMAEAWCEFRDSDQLEVAVFTGTGRAFCAGEDMKESLERGTPGSGSGTKVEDPFMNGTLQKPVVGAINGYAMGGGFMLVERTDLRVAVKGAIFEMSEAKRWLLGGYNHGFVANMPHPIATEMAMGFRFTADRLYEVGFINRLVEPDDLLPTSIEMAEHMLTLPPAARVNTIYMMRQMIPRVAPELQHLASALHDHGAKSDLMESRAAFAEKRKPKFKGWDDPADRYRLPTLDALEQAAKES</sequence>
<dbReference type="InterPro" id="IPR029045">
    <property type="entry name" value="ClpP/crotonase-like_dom_sf"/>
</dbReference>
<protein>
    <recommendedName>
        <fullName evidence="4">Enoyl-CoA hydratase</fullName>
    </recommendedName>
</protein>
<dbReference type="PANTHER" id="PTHR11941">
    <property type="entry name" value="ENOYL-COA HYDRATASE-RELATED"/>
    <property type="match status" value="1"/>
</dbReference>
<evidence type="ECO:0000256" key="1">
    <source>
        <dbReference type="SAM" id="MobiDB-lite"/>
    </source>
</evidence>
<dbReference type="SUPFAM" id="SSF52096">
    <property type="entry name" value="ClpP/crotonase"/>
    <property type="match status" value="1"/>
</dbReference>
<feature type="region of interest" description="Disordered" evidence="1">
    <location>
        <begin position="66"/>
        <end position="85"/>
    </location>
</feature>
<organism evidence="2 3">
    <name type="scientific">Entotheonella factor</name>
    <dbReference type="NCBI Taxonomy" id="1429438"/>
    <lineage>
        <taxon>Bacteria</taxon>
        <taxon>Pseudomonadati</taxon>
        <taxon>Nitrospinota/Tectimicrobiota group</taxon>
        <taxon>Candidatus Tectimicrobiota</taxon>
        <taxon>Candidatus Entotheonellia</taxon>
        <taxon>Candidatus Entotheonellales</taxon>
        <taxon>Candidatus Entotheonellaceae</taxon>
        <taxon>Candidatus Entotheonella</taxon>
    </lineage>
</organism>
<accession>W4LRL5</accession>
<proteinExistence type="predicted"/>
<name>W4LRL5_ENTF1</name>
<dbReference type="EMBL" id="AZHW01000350">
    <property type="protein sequence ID" value="ETX00351.1"/>
    <property type="molecule type" value="Genomic_DNA"/>
</dbReference>
<gene>
    <name evidence="2" type="ORF">ETSY1_11520</name>
</gene>
<dbReference type="GO" id="GO:0006635">
    <property type="term" value="P:fatty acid beta-oxidation"/>
    <property type="evidence" value="ECO:0007669"/>
    <property type="project" value="TreeGrafter"/>
</dbReference>
<dbReference type="PANTHER" id="PTHR11941:SF54">
    <property type="entry name" value="ENOYL-COA HYDRATASE, MITOCHONDRIAL"/>
    <property type="match status" value="1"/>
</dbReference>
<evidence type="ECO:0008006" key="4">
    <source>
        <dbReference type="Google" id="ProtNLM"/>
    </source>
</evidence>
<dbReference type="AlphaFoldDB" id="W4LRL5"/>
<keyword evidence="3" id="KW-1185">Reference proteome</keyword>
<comment type="caution">
    <text evidence="2">The sequence shown here is derived from an EMBL/GenBank/DDBJ whole genome shotgun (WGS) entry which is preliminary data.</text>
</comment>
<evidence type="ECO:0000313" key="3">
    <source>
        <dbReference type="Proteomes" id="UP000019141"/>
    </source>
</evidence>
<reference evidence="2 3" key="1">
    <citation type="journal article" date="2014" name="Nature">
        <title>An environmental bacterial taxon with a large and distinct metabolic repertoire.</title>
        <authorList>
            <person name="Wilson M.C."/>
            <person name="Mori T."/>
            <person name="Ruckert C."/>
            <person name="Uria A.R."/>
            <person name="Helf M.J."/>
            <person name="Takada K."/>
            <person name="Gernert C."/>
            <person name="Steffens U.A."/>
            <person name="Heycke N."/>
            <person name="Schmitt S."/>
            <person name="Rinke C."/>
            <person name="Helfrich E.J."/>
            <person name="Brachmann A.O."/>
            <person name="Gurgui C."/>
            <person name="Wakimoto T."/>
            <person name="Kracht M."/>
            <person name="Crusemann M."/>
            <person name="Hentschel U."/>
            <person name="Abe I."/>
            <person name="Matsunaga S."/>
            <person name="Kalinowski J."/>
            <person name="Takeyama H."/>
            <person name="Piel J."/>
        </authorList>
    </citation>
    <scope>NUCLEOTIDE SEQUENCE [LARGE SCALE GENOMIC DNA]</scope>
    <source>
        <strain evidence="3">TSY1</strain>
    </source>
</reference>
<evidence type="ECO:0000313" key="2">
    <source>
        <dbReference type="EMBL" id="ETX00351.1"/>
    </source>
</evidence>
<dbReference type="Proteomes" id="UP000019141">
    <property type="component" value="Unassembled WGS sequence"/>
</dbReference>